<keyword evidence="1" id="KW-0521">NADP</keyword>
<sequence>MSTNTYKNIILLGAAGDTGKHILPALLADSTFNVTILSRADSNATFSSNVKVIKVNYSDKNALTKALVGQDVLISTVGGEGLHNDFGTTLVQAAIDAGVKWFIPSEFGADYADPICTTIPPLAGKLKVINLLKENQSRISHTFISTGMFLNWGFDNGFFGFDVLNRTVTLFDDGKGRVSGTSLPNITKAVVAAIHHPEVSLNKRIYIADATFTQEEVLSFFEKYTDTKWTVKHVSTKDLQKRGDEKIAKGNIGEAFYDYIKYLVYGGHKVCIFEGRTSNKDLGIPTTSLDQIVKEAVQRNN</sequence>
<dbReference type="InterPro" id="IPR051609">
    <property type="entry name" value="NmrA/Isoflavone_reductase-like"/>
</dbReference>
<evidence type="ECO:0000256" key="2">
    <source>
        <dbReference type="ARBA" id="ARBA00023002"/>
    </source>
</evidence>
<keyword evidence="2" id="KW-0560">Oxidoreductase</keyword>
<dbReference type="Proteomes" id="UP000663877">
    <property type="component" value="Unassembled WGS sequence"/>
</dbReference>
<dbReference type="Gene3D" id="3.90.25.10">
    <property type="entry name" value="UDP-galactose 4-epimerase, domain 1"/>
    <property type="match status" value="1"/>
</dbReference>
<comment type="caution">
    <text evidence="4">The sequence shown here is derived from an EMBL/GenBank/DDBJ whole genome shotgun (WGS) entry which is preliminary data.</text>
</comment>
<evidence type="ECO:0000256" key="1">
    <source>
        <dbReference type="ARBA" id="ARBA00022857"/>
    </source>
</evidence>
<dbReference type="Gene3D" id="3.40.50.720">
    <property type="entry name" value="NAD(P)-binding Rossmann-like Domain"/>
    <property type="match status" value="1"/>
</dbReference>
<feature type="domain" description="NmrA-like" evidence="3">
    <location>
        <begin position="7"/>
        <end position="241"/>
    </location>
</feature>
<dbReference type="OrthoDB" id="9984533at2759"/>
<accession>A0A813WHW0</accession>
<dbReference type="PANTHER" id="PTHR47706:SF9">
    <property type="entry name" value="NMRA-LIKE DOMAIN-CONTAINING PROTEIN-RELATED"/>
    <property type="match status" value="1"/>
</dbReference>
<dbReference type="CDD" id="cd05259">
    <property type="entry name" value="PCBER_SDR_a"/>
    <property type="match status" value="1"/>
</dbReference>
<dbReference type="Pfam" id="PF05368">
    <property type="entry name" value="NmrA"/>
    <property type="match status" value="1"/>
</dbReference>
<dbReference type="InterPro" id="IPR045312">
    <property type="entry name" value="PCBER-like"/>
</dbReference>
<protein>
    <recommendedName>
        <fullName evidence="3">NmrA-like domain-containing protein</fullName>
    </recommendedName>
</protein>
<evidence type="ECO:0000313" key="5">
    <source>
        <dbReference type="EMBL" id="CAF1308308.1"/>
    </source>
</evidence>
<dbReference type="PANTHER" id="PTHR47706">
    <property type="entry name" value="NMRA-LIKE FAMILY PROTEIN"/>
    <property type="match status" value="1"/>
</dbReference>
<dbReference type="InterPro" id="IPR036291">
    <property type="entry name" value="NAD(P)-bd_dom_sf"/>
</dbReference>
<name>A0A813WHW0_9BILA</name>
<evidence type="ECO:0000259" key="3">
    <source>
        <dbReference type="Pfam" id="PF05368"/>
    </source>
</evidence>
<dbReference type="AlphaFoldDB" id="A0A813WHW0"/>
<evidence type="ECO:0000313" key="6">
    <source>
        <dbReference type="EMBL" id="CAF1309385.1"/>
    </source>
</evidence>
<evidence type="ECO:0000313" key="4">
    <source>
        <dbReference type="EMBL" id="CAF0850967.1"/>
    </source>
</evidence>
<dbReference type="EMBL" id="CAJNOM010000273">
    <property type="protein sequence ID" value="CAF1309385.1"/>
    <property type="molecule type" value="Genomic_DNA"/>
</dbReference>
<dbReference type="Proteomes" id="UP000663832">
    <property type="component" value="Unassembled WGS sequence"/>
</dbReference>
<dbReference type="InterPro" id="IPR008030">
    <property type="entry name" value="NmrA-like"/>
</dbReference>
<dbReference type="GO" id="GO:0016491">
    <property type="term" value="F:oxidoreductase activity"/>
    <property type="evidence" value="ECO:0007669"/>
    <property type="project" value="UniProtKB-KW"/>
</dbReference>
<gene>
    <name evidence="4" type="ORF">BJG266_LOCUS7838</name>
    <name evidence="5" type="ORF">QVE165_LOCUS31643</name>
    <name evidence="6" type="ORF">QVE165_LOCUS31703</name>
</gene>
<dbReference type="EMBL" id="CAJNOM010000272">
    <property type="protein sequence ID" value="CAF1308308.1"/>
    <property type="molecule type" value="Genomic_DNA"/>
</dbReference>
<organism evidence="4 8">
    <name type="scientific">Adineta steineri</name>
    <dbReference type="NCBI Taxonomy" id="433720"/>
    <lineage>
        <taxon>Eukaryota</taxon>
        <taxon>Metazoa</taxon>
        <taxon>Spiralia</taxon>
        <taxon>Gnathifera</taxon>
        <taxon>Rotifera</taxon>
        <taxon>Eurotatoria</taxon>
        <taxon>Bdelloidea</taxon>
        <taxon>Adinetida</taxon>
        <taxon>Adinetidae</taxon>
        <taxon>Adineta</taxon>
    </lineage>
</organism>
<reference evidence="4" key="1">
    <citation type="submission" date="2021-02" db="EMBL/GenBank/DDBJ databases">
        <authorList>
            <person name="Nowell W R."/>
        </authorList>
    </citation>
    <scope>NUCLEOTIDE SEQUENCE</scope>
</reference>
<evidence type="ECO:0000313" key="7">
    <source>
        <dbReference type="Proteomes" id="UP000663832"/>
    </source>
</evidence>
<dbReference type="EMBL" id="CAJNOI010000024">
    <property type="protein sequence ID" value="CAF0850967.1"/>
    <property type="molecule type" value="Genomic_DNA"/>
</dbReference>
<evidence type="ECO:0000313" key="8">
    <source>
        <dbReference type="Proteomes" id="UP000663877"/>
    </source>
</evidence>
<dbReference type="SUPFAM" id="SSF51735">
    <property type="entry name" value="NAD(P)-binding Rossmann-fold domains"/>
    <property type="match status" value="1"/>
</dbReference>
<proteinExistence type="predicted"/>
<keyword evidence="7" id="KW-1185">Reference proteome</keyword>